<dbReference type="EMBL" id="JBCAWK010000008">
    <property type="protein sequence ID" value="KAK8850637.1"/>
    <property type="molecule type" value="Genomic_DNA"/>
</dbReference>
<name>A0AAW0YK14_9TREE</name>
<evidence type="ECO:0000313" key="3">
    <source>
        <dbReference type="Proteomes" id="UP001388673"/>
    </source>
</evidence>
<dbReference type="Proteomes" id="UP001388673">
    <property type="component" value="Unassembled WGS sequence"/>
</dbReference>
<dbReference type="Pfam" id="PF10441">
    <property type="entry name" value="Urb2"/>
    <property type="match status" value="1"/>
</dbReference>
<dbReference type="RefSeq" id="XP_066802068.1">
    <property type="nucleotide sequence ID" value="XM_066947654.1"/>
</dbReference>
<accession>A0AAW0YK14</accession>
<evidence type="ECO:0000313" key="2">
    <source>
        <dbReference type="EMBL" id="KAK8850637.1"/>
    </source>
</evidence>
<dbReference type="GeneID" id="92181814"/>
<protein>
    <recommendedName>
        <fullName evidence="1">Nucleolar 27S pre-rRNA processing Urb2/Npa2 C-terminal domain-containing protein</fullName>
    </recommendedName>
</protein>
<dbReference type="AlphaFoldDB" id="A0AAW0YK14"/>
<comment type="caution">
    <text evidence="2">The sequence shown here is derived from an EMBL/GenBank/DDBJ whole genome shotgun (WGS) entry which is preliminary data.</text>
</comment>
<dbReference type="InterPro" id="IPR018849">
    <property type="entry name" value="Urb2/Npa2_C"/>
</dbReference>
<organism evidence="2 3">
    <name type="scientific">Kwoniella newhampshirensis</name>
    <dbReference type="NCBI Taxonomy" id="1651941"/>
    <lineage>
        <taxon>Eukaryota</taxon>
        <taxon>Fungi</taxon>
        <taxon>Dikarya</taxon>
        <taxon>Basidiomycota</taxon>
        <taxon>Agaricomycotina</taxon>
        <taxon>Tremellomycetes</taxon>
        <taxon>Tremellales</taxon>
        <taxon>Cryptococcaceae</taxon>
        <taxon>Kwoniella</taxon>
    </lineage>
</organism>
<evidence type="ECO:0000259" key="1">
    <source>
        <dbReference type="Pfam" id="PF10441"/>
    </source>
</evidence>
<gene>
    <name evidence="2" type="ORF">IAR55_004556</name>
</gene>
<sequence length="354" mass="39469">MHRRRLGITFRSARSLRLDETIPVDPIDAILSTLQPSSSSWQIVSQYLPILELIEVTATDGSAVPLWRKTVSLPAPIRTQLSDLCNKTVDFLRPLVDVRTIPGWNTMFQFSRWLGRTLPLDVNIFPNPTEIICICIDLLKGPSYHLATLELLQRLAAFSETPKQLFSSLRNDDVLLIFESCLRNATTLESILKILNTLTRRRPDLIRFTLPQLIEVICAILNSLQAPRRATSTPNPHATALSRFLILLAQTRFGNNHEISPLAKHVPAILVTYVRAGADLHLGYTTSVRRDLEPGLLALCNLVTSGGRINSRGREGEGLAVPFGLGEGISSEGEKELYADLWQTWSKARYTGQG</sequence>
<feature type="domain" description="Nucleolar 27S pre-rRNA processing Urb2/Npa2 C-terminal" evidence="1">
    <location>
        <begin position="160"/>
        <end position="353"/>
    </location>
</feature>
<proteinExistence type="predicted"/>
<reference evidence="2 3" key="1">
    <citation type="journal article" date="2024" name="bioRxiv">
        <title>Comparative genomics of Cryptococcus and Kwoniella reveals pathogenesis evolution and contrasting karyotype dynamics via intercentromeric recombination or chromosome fusion.</title>
        <authorList>
            <person name="Coelho M.A."/>
            <person name="David-Palma M."/>
            <person name="Shea T."/>
            <person name="Bowers K."/>
            <person name="McGinley-Smith S."/>
            <person name="Mohammad A.W."/>
            <person name="Gnirke A."/>
            <person name="Yurkov A.M."/>
            <person name="Nowrousian M."/>
            <person name="Sun S."/>
            <person name="Cuomo C.A."/>
            <person name="Heitman J."/>
        </authorList>
    </citation>
    <scope>NUCLEOTIDE SEQUENCE [LARGE SCALE GENOMIC DNA]</scope>
    <source>
        <strain evidence="2 3">CBS 13917</strain>
    </source>
</reference>
<dbReference type="KEGG" id="kne:92181814"/>
<keyword evidence="3" id="KW-1185">Reference proteome</keyword>